<evidence type="ECO:0000313" key="1">
    <source>
        <dbReference type="EMBL" id="KAG6673082.1"/>
    </source>
</evidence>
<reference evidence="1" key="1">
    <citation type="submission" date="2021-01" db="EMBL/GenBank/DDBJ databases">
        <authorList>
            <person name="Lovell J.T."/>
            <person name="Bentley N."/>
            <person name="Bhattarai G."/>
            <person name="Jenkins J.W."/>
            <person name="Sreedasyam A."/>
            <person name="Alarcon Y."/>
            <person name="Bock C."/>
            <person name="Boston L."/>
            <person name="Carlson J."/>
            <person name="Cervantes K."/>
            <person name="Clermont K."/>
            <person name="Krom N."/>
            <person name="Kubenka K."/>
            <person name="Mamidi S."/>
            <person name="Mattison C."/>
            <person name="Monteros M."/>
            <person name="Pisani C."/>
            <person name="Plott C."/>
            <person name="Rajasekar S."/>
            <person name="Rhein H.S."/>
            <person name="Rohla C."/>
            <person name="Song M."/>
            <person name="Hilaire R.S."/>
            <person name="Shu S."/>
            <person name="Wells L."/>
            <person name="Wang X."/>
            <person name="Webber J."/>
            <person name="Heerema R.J."/>
            <person name="Klein P."/>
            <person name="Conner P."/>
            <person name="Grauke L."/>
            <person name="Grimwood J."/>
            <person name="Schmutz J."/>
            <person name="Randall J.J."/>
        </authorList>
    </citation>
    <scope>NUCLEOTIDE SEQUENCE</scope>
    <source>
        <tissue evidence="1">Leaf</tissue>
    </source>
</reference>
<dbReference type="AlphaFoldDB" id="A0A922A8J0"/>
<dbReference type="EMBL" id="CM031840">
    <property type="protein sequence ID" value="KAG6673082.1"/>
    <property type="molecule type" value="Genomic_DNA"/>
</dbReference>
<proteinExistence type="predicted"/>
<protein>
    <submittedName>
        <fullName evidence="1">Uncharacterized protein</fullName>
    </submittedName>
</protein>
<name>A0A922A8J0_CARIL</name>
<comment type="caution">
    <text evidence="1">The sequence shown here is derived from an EMBL/GenBank/DDBJ whole genome shotgun (WGS) entry which is preliminary data.</text>
</comment>
<organism evidence="1 2">
    <name type="scientific">Carya illinoinensis</name>
    <name type="common">Pecan</name>
    <dbReference type="NCBI Taxonomy" id="32201"/>
    <lineage>
        <taxon>Eukaryota</taxon>
        <taxon>Viridiplantae</taxon>
        <taxon>Streptophyta</taxon>
        <taxon>Embryophyta</taxon>
        <taxon>Tracheophyta</taxon>
        <taxon>Spermatophyta</taxon>
        <taxon>Magnoliopsida</taxon>
        <taxon>eudicotyledons</taxon>
        <taxon>Gunneridae</taxon>
        <taxon>Pentapetalae</taxon>
        <taxon>rosids</taxon>
        <taxon>fabids</taxon>
        <taxon>Fagales</taxon>
        <taxon>Juglandaceae</taxon>
        <taxon>Carya</taxon>
    </lineage>
</organism>
<dbReference type="Proteomes" id="UP000811246">
    <property type="component" value="Chromosome 16"/>
</dbReference>
<evidence type="ECO:0000313" key="2">
    <source>
        <dbReference type="Proteomes" id="UP000811246"/>
    </source>
</evidence>
<sequence>MVAFTAIKTHPMIKAIRPMERLERQPSRSRSVYGR</sequence>
<gene>
    <name evidence="1" type="ORF">I3842_16G093600</name>
</gene>
<accession>A0A922A8J0</accession>